<dbReference type="AlphaFoldDB" id="A0A450YHR8"/>
<keyword evidence="1" id="KW-0472">Membrane</keyword>
<organism evidence="3">
    <name type="scientific">Candidatus Kentrum sp. SD</name>
    <dbReference type="NCBI Taxonomy" id="2126332"/>
    <lineage>
        <taxon>Bacteria</taxon>
        <taxon>Pseudomonadati</taxon>
        <taxon>Pseudomonadota</taxon>
        <taxon>Gammaproteobacteria</taxon>
        <taxon>Candidatus Kentrum</taxon>
    </lineage>
</organism>
<proteinExistence type="predicted"/>
<protein>
    <recommendedName>
        <fullName evidence="2">Tll0287-like domain-containing protein</fullName>
    </recommendedName>
</protein>
<accession>A0A450YHR8</accession>
<dbReference type="Pfam" id="PF11845">
    <property type="entry name" value="Tll0287-like"/>
    <property type="match status" value="1"/>
</dbReference>
<keyword evidence="1" id="KW-0812">Transmembrane</keyword>
<dbReference type="EMBL" id="CAADFU010000081">
    <property type="protein sequence ID" value="VFK46820.1"/>
    <property type="molecule type" value="Genomic_DNA"/>
</dbReference>
<dbReference type="InterPro" id="IPR021796">
    <property type="entry name" value="Tll0287-like_dom"/>
</dbReference>
<evidence type="ECO:0000313" key="3">
    <source>
        <dbReference type="EMBL" id="VFK41061.1"/>
    </source>
</evidence>
<evidence type="ECO:0000256" key="1">
    <source>
        <dbReference type="SAM" id="Phobius"/>
    </source>
</evidence>
<evidence type="ECO:0000313" key="4">
    <source>
        <dbReference type="EMBL" id="VFK46820.1"/>
    </source>
</evidence>
<keyword evidence="1" id="KW-1133">Transmembrane helix</keyword>
<name>A0A450YHR8_9GAMM</name>
<dbReference type="EMBL" id="CAADFR010000083">
    <property type="protein sequence ID" value="VFK41061.1"/>
    <property type="molecule type" value="Genomic_DNA"/>
</dbReference>
<gene>
    <name evidence="4" type="ORF">BECKSD772E_GA0070983_10813</name>
    <name evidence="3" type="ORF">BECKSD772F_GA0070984_10833</name>
</gene>
<feature type="domain" description="Tll0287-like" evidence="2">
    <location>
        <begin position="143"/>
        <end position="220"/>
    </location>
</feature>
<sequence length="304" mass="34126">MLSRIPISNRVIITALIFIALYIYLFVTAPAPLSENEPMGKTLPIELVFDILNQENALVRSLYTKGIVGASKAPRTKFLQLTRSRHDGEGPGARGEKRLKFDENWDNDKLDAAPLPAQFLRLASLGLERTNFRLGLYLGSDYPINEANLFSGEQLTRFQQVKETKTPIQFYAQDTGLYVGMYADVAISDACTGCHNEHAETPKNDWRLGDVMGATSWTYPDREVSVDRLLRMIAAFRQSVRGAYARILEKVNTFQDPPVIGDKWPDSGYYLPTADRFMERIASRNSEHTIATLLASLASDKAEK</sequence>
<feature type="transmembrane region" description="Helical" evidence="1">
    <location>
        <begin position="12"/>
        <end position="33"/>
    </location>
</feature>
<evidence type="ECO:0000259" key="2">
    <source>
        <dbReference type="Pfam" id="PF11845"/>
    </source>
</evidence>
<reference evidence="3" key="1">
    <citation type="submission" date="2019-02" db="EMBL/GenBank/DDBJ databases">
        <authorList>
            <person name="Gruber-Vodicka R. H."/>
            <person name="Seah K. B. B."/>
        </authorList>
    </citation>
    <scope>NUCLEOTIDE SEQUENCE</scope>
    <source>
        <strain evidence="4">BECK_S1320</strain>
        <strain evidence="3">BECK_S1321</strain>
    </source>
</reference>